<protein>
    <submittedName>
        <fullName evidence="2">Lipocalin-like domain-containing protein</fullName>
    </submittedName>
</protein>
<keyword evidence="3" id="KW-1185">Reference proteome</keyword>
<gene>
    <name evidence="2" type="ORF">ACFQ2K_37455</name>
</gene>
<evidence type="ECO:0000259" key="1">
    <source>
        <dbReference type="Pfam" id="PF13924"/>
    </source>
</evidence>
<accession>A0ABW2X4B1</accession>
<organism evidence="2 3">
    <name type="scientific">Streptomyces sanglieri</name>
    <dbReference type="NCBI Taxonomy" id="193460"/>
    <lineage>
        <taxon>Bacteria</taxon>
        <taxon>Bacillati</taxon>
        <taxon>Actinomycetota</taxon>
        <taxon>Actinomycetes</taxon>
        <taxon>Kitasatosporales</taxon>
        <taxon>Streptomycetaceae</taxon>
        <taxon>Streptomyces</taxon>
    </lineage>
</organism>
<dbReference type="Pfam" id="PF13924">
    <property type="entry name" value="Lipocalin_5"/>
    <property type="match status" value="1"/>
</dbReference>
<feature type="domain" description="Lipocalin-like" evidence="1">
    <location>
        <begin position="7"/>
        <end position="127"/>
    </location>
</feature>
<dbReference type="Proteomes" id="UP001596915">
    <property type="component" value="Unassembled WGS sequence"/>
</dbReference>
<comment type="caution">
    <text evidence="2">The sequence shown here is derived from an EMBL/GenBank/DDBJ whole genome shotgun (WGS) entry which is preliminary data.</text>
</comment>
<dbReference type="EMBL" id="JBHTGL010000008">
    <property type="protein sequence ID" value="MFD0627507.1"/>
    <property type="molecule type" value="Genomic_DNA"/>
</dbReference>
<evidence type="ECO:0000313" key="2">
    <source>
        <dbReference type="EMBL" id="MFD0627507.1"/>
    </source>
</evidence>
<evidence type="ECO:0000313" key="3">
    <source>
        <dbReference type="Proteomes" id="UP001596915"/>
    </source>
</evidence>
<name>A0ABW2X4B1_9ACTN</name>
<dbReference type="InterPro" id="IPR024311">
    <property type="entry name" value="Lipocalin-like"/>
</dbReference>
<sequence>MNPADLIGVWTLDSFHDIDATGTRAEGPLGAAPRGTLIYTADGRVSVHMMRAPDADPVPGSNDYMGYTGTWRVTGSRVTHAIEITPRRPWVGTEQTRGARLEGDRLTLDGSVPVNGREQRRVLEWRRTSAHGTTRH</sequence>
<reference evidence="3" key="1">
    <citation type="journal article" date="2019" name="Int. J. Syst. Evol. Microbiol.">
        <title>The Global Catalogue of Microorganisms (GCM) 10K type strain sequencing project: providing services to taxonomists for standard genome sequencing and annotation.</title>
        <authorList>
            <consortium name="The Broad Institute Genomics Platform"/>
            <consortium name="The Broad Institute Genome Sequencing Center for Infectious Disease"/>
            <person name="Wu L."/>
            <person name="Ma J."/>
        </authorList>
    </citation>
    <scope>NUCLEOTIDE SEQUENCE [LARGE SCALE GENOMIC DNA]</scope>
    <source>
        <strain evidence="3">JCM 12607</strain>
    </source>
</reference>
<proteinExistence type="predicted"/>